<dbReference type="AlphaFoldDB" id="A0A246G7B3"/>
<protein>
    <submittedName>
        <fullName evidence="2">Uncharacterized protein</fullName>
    </submittedName>
</protein>
<dbReference type="SUPFAM" id="SSF53955">
    <property type="entry name" value="Lysozyme-like"/>
    <property type="match status" value="1"/>
</dbReference>
<gene>
    <name evidence="2" type="ORF">BWK62_14630</name>
</gene>
<dbReference type="Gene3D" id="1.10.530.10">
    <property type="match status" value="1"/>
</dbReference>
<dbReference type="InterPro" id="IPR023346">
    <property type="entry name" value="Lysozyme-like_dom_sf"/>
</dbReference>
<dbReference type="Proteomes" id="UP000198034">
    <property type="component" value="Unassembled WGS sequence"/>
</dbReference>
<accession>A0A246G7B3</accession>
<evidence type="ECO:0000313" key="2">
    <source>
        <dbReference type="EMBL" id="OWP74305.1"/>
    </source>
</evidence>
<feature type="region of interest" description="Disordered" evidence="1">
    <location>
        <begin position="175"/>
        <end position="198"/>
    </location>
</feature>
<dbReference type="EMBL" id="MTCY01000078">
    <property type="protein sequence ID" value="OWP74305.1"/>
    <property type="molecule type" value="Genomic_DNA"/>
</dbReference>
<reference evidence="2 3" key="1">
    <citation type="journal article" date="2017" name="Infect. Genet. Evol.">
        <title>Comparative genome analysis of fish pathogen Flavobacterium columnare reveals extensive sequence diversity within the species.</title>
        <authorList>
            <person name="Kayansamruaj P."/>
            <person name="Dong H.T."/>
            <person name="Hirono I."/>
            <person name="Kondo H."/>
            <person name="Senapin S."/>
            <person name="Rodkhum C."/>
        </authorList>
    </citation>
    <scope>NUCLEOTIDE SEQUENCE [LARGE SCALE GENOMIC DNA]</scope>
    <source>
        <strain evidence="2 3">1214</strain>
    </source>
</reference>
<proteinExistence type="predicted"/>
<feature type="compositionally biased region" description="Basic and acidic residues" evidence="1">
    <location>
        <begin position="175"/>
        <end position="188"/>
    </location>
</feature>
<sequence length="304" mass="34043">MLQLTGRSAYEYANTYTKKEGADIISNPDLVVSNVSIAVLSSMTFWKWKSLNTSSNLTKDVINKICPKVGKNTSVTGRDGKCSTNHEEKKKIFDGSTSEVFKIDECRLGKSLNKNNEKGTVIFISGKGSKYISSWLVYKTDVYLNMTLDTFKKLKRKEDLPNPDFTTFLSRDAHGDKEKYGKHSDKRYGTGNETPPGEYYLIPATPGQSYKMYISSDGKSPSIKGPDGNRDGVAIHQYSPKFAIGCLTTVTGKDTSIVNKLLNILNDLPLKDDKPVRIILEERKVKEEQWNNNKIGTIKWTGIL</sequence>
<comment type="caution">
    <text evidence="2">The sequence shown here is derived from an EMBL/GenBank/DDBJ whole genome shotgun (WGS) entry which is preliminary data.</text>
</comment>
<evidence type="ECO:0000256" key="1">
    <source>
        <dbReference type="SAM" id="MobiDB-lite"/>
    </source>
</evidence>
<evidence type="ECO:0000313" key="3">
    <source>
        <dbReference type="Proteomes" id="UP000198034"/>
    </source>
</evidence>
<organism evidence="2 3">
    <name type="scientific">Flavobacterium columnare</name>
    <dbReference type="NCBI Taxonomy" id="996"/>
    <lineage>
        <taxon>Bacteria</taxon>
        <taxon>Pseudomonadati</taxon>
        <taxon>Bacteroidota</taxon>
        <taxon>Flavobacteriia</taxon>
        <taxon>Flavobacteriales</taxon>
        <taxon>Flavobacteriaceae</taxon>
        <taxon>Flavobacterium</taxon>
    </lineage>
</organism>
<name>A0A246G7B3_9FLAO</name>